<reference evidence="1 2" key="1">
    <citation type="journal article" date="2019" name="mSystems">
        <title>Life at home and on the roam: Genomic adaptions reflect the dual lifestyle of an intracellular, facultative symbiont.</title>
        <authorList>
            <person name="Burgsdorf I."/>
        </authorList>
    </citation>
    <scope>NUCLEOTIDE SEQUENCE [LARGE SCALE GENOMIC DNA]</scope>
    <source>
        <strain evidence="1">277cI</strain>
    </source>
</reference>
<dbReference type="UniPathway" id="UPA00148">
    <property type="reaction ID" value="UER00236"/>
</dbReference>
<comment type="caution">
    <text evidence="1">The sequence shown here is derived from an EMBL/GenBank/DDBJ whole genome shotgun (WGS) entry which is preliminary data.</text>
</comment>
<dbReference type="GO" id="GO:0000166">
    <property type="term" value="F:nucleotide binding"/>
    <property type="evidence" value="ECO:0007669"/>
    <property type="project" value="InterPro"/>
</dbReference>
<name>A0A524RRY6_9CHRO</name>
<dbReference type="Pfam" id="PF02283">
    <property type="entry name" value="CobU"/>
    <property type="match status" value="1"/>
</dbReference>
<dbReference type="GO" id="GO:0043752">
    <property type="term" value="F:adenosylcobinamide kinase activity"/>
    <property type="evidence" value="ECO:0007669"/>
    <property type="project" value="InterPro"/>
</dbReference>
<gene>
    <name evidence="1" type="ORF">ERJ68_08165</name>
</gene>
<dbReference type="InterPro" id="IPR003203">
    <property type="entry name" value="CobU/CobP"/>
</dbReference>
<evidence type="ECO:0000313" key="1">
    <source>
        <dbReference type="EMBL" id="TGH19606.1"/>
    </source>
</evidence>
<organism evidence="1 2">
    <name type="scientific">Aphanocapsa feldmannii 277cI</name>
    <dbReference type="NCBI Taxonomy" id="2507554"/>
    <lineage>
        <taxon>Bacteria</taxon>
        <taxon>Bacillati</taxon>
        <taxon>Cyanobacteriota</taxon>
        <taxon>Cyanophyceae</taxon>
        <taxon>Oscillatoriophycideae</taxon>
        <taxon>Chroococcales</taxon>
        <taxon>Microcystaceae</taxon>
        <taxon>Aphanocapsa</taxon>
    </lineage>
</organism>
<dbReference type="AlphaFoldDB" id="A0A524RRY6"/>
<dbReference type="SUPFAM" id="SSF52540">
    <property type="entry name" value="P-loop containing nucleoside triphosphate hydrolases"/>
    <property type="match status" value="1"/>
</dbReference>
<sequence>MRGHLFVSGGVRSGKSDWAERLAAIQGSPVIYLATGSL</sequence>
<dbReference type="InterPro" id="IPR027417">
    <property type="entry name" value="P-loop_NTPase"/>
</dbReference>
<evidence type="ECO:0000313" key="2">
    <source>
        <dbReference type="Proteomes" id="UP000315454"/>
    </source>
</evidence>
<dbReference type="GO" id="GO:0009236">
    <property type="term" value="P:cobalamin biosynthetic process"/>
    <property type="evidence" value="ECO:0007669"/>
    <property type="project" value="UniProtKB-UniPathway"/>
</dbReference>
<accession>A0A524RRY6</accession>
<proteinExistence type="predicted"/>
<dbReference type="Gene3D" id="3.40.50.300">
    <property type="entry name" value="P-loop containing nucleotide triphosphate hydrolases"/>
    <property type="match status" value="1"/>
</dbReference>
<protein>
    <submittedName>
        <fullName evidence="1">Uncharacterized protein</fullName>
    </submittedName>
</protein>
<dbReference type="EMBL" id="SRMN01000143">
    <property type="protein sequence ID" value="TGH19606.1"/>
    <property type="molecule type" value="Genomic_DNA"/>
</dbReference>
<dbReference type="Proteomes" id="UP000315454">
    <property type="component" value="Unassembled WGS sequence"/>
</dbReference>